<dbReference type="Gene3D" id="3.90.1720.10">
    <property type="entry name" value="endopeptidase domain like (from Nostoc punctiforme)"/>
    <property type="match status" value="1"/>
</dbReference>
<sequence length="273" mass="30670">MPVTLRNRCDSLLHGIGRRLAGYLNRPSLGYTPFTPSDFDTLCRTLRPGDVLLVEGQERISNAIKYLTQSTWSHAAMYVGDSLPAAPGAAEPHRLIEVNLGEGCVSAPLSKYARFNTRICRPVGLTPKECRAVADFMAVRVGLKYDLRNVFDLLRYFFPTPPVPVRWRRRMLAFGSGDPTRAICSSLIARAFQSVRYPILPDARMVKARSGSKFARREILHIRHHSLFAPRDFDLSPYFQIIKPHLAEGFDPHLLEWSADHAPEPEQMGVSAA</sequence>
<accession>A0A4R5EK76</accession>
<proteinExistence type="predicted"/>
<dbReference type="AlphaFoldDB" id="A0A4R5EK76"/>
<keyword evidence="2" id="KW-1185">Reference proteome</keyword>
<gene>
    <name evidence="1" type="ORF">E1B25_18000</name>
</gene>
<name>A0A4R5EK76_9RHOB</name>
<organism evidence="1 2">
    <name type="scientific">Antarcticimicrobium sediminis</name>
    <dbReference type="NCBI Taxonomy" id="2546227"/>
    <lineage>
        <taxon>Bacteria</taxon>
        <taxon>Pseudomonadati</taxon>
        <taxon>Pseudomonadota</taxon>
        <taxon>Alphaproteobacteria</taxon>
        <taxon>Rhodobacterales</taxon>
        <taxon>Paracoccaceae</taxon>
        <taxon>Antarcticimicrobium</taxon>
    </lineage>
</organism>
<comment type="caution">
    <text evidence="1">The sequence shown here is derived from an EMBL/GenBank/DDBJ whole genome shotgun (WGS) entry which is preliminary data.</text>
</comment>
<protein>
    <submittedName>
        <fullName evidence="1">Lipo-like protein</fullName>
    </submittedName>
</protein>
<dbReference type="Proteomes" id="UP000294662">
    <property type="component" value="Unassembled WGS sequence"/>
</dbReference>
<dbReference type="OrthoDB" id="1550427at2"/>
<dbReference type="EMBL" id="SMFP01000015">
    <property type="protein sequence ID" value="TDE35055.1"/>
    <property type="molecule type" value="Genomic_DNA"/>
</dbReference>
<evidence type="ECO:0000313" key="1">
    <source>
        <dbReference type="EMBL" id="TDE35055.1"/>
    </source>
</evidence>
<dbReference type="SUPFAM" id="SSF54001">
    <property type="entry name" value="Cysteine proteinases"/>
    <property type="match status" value="1"/>
</dbReference>
<reference evidence="1 2" key="1">
    <citation type="submission" date="2019-03" db="EMBL/GenBank/DDBJ databases">
        <authorList>
            <person name="Zhang S."/>
        </authorList>
    </citation>
    <scope>NUCLEOTIDE SEQUENCE [LARGE SCALE GENOMIC DNA]</scope>
    <source>
        <strain evidence="1 2">S4J41</strain>
    </source>
</reference>
<dbReference type="RefSeq" id="WP_132830987.1">
    <property type="nucleotide sequence ID" value="NZ_SMFP01000015.1"/>
</dbReference>
<evidence type="ECO:0000313" key="2">
    <source>
        <dbReference type="Proteomes" id="UP000294662"/>
    </source>
</evidence>
<dbReference type="InterPro" id="IPR038765">
    <property type="entry name" value="Papain-like_cys_pep_sf"/>
</dbReference>